<proteinExistence type="predicted"/>
<dbReference type="Proteomes" id="UP000673434">
    <property type="component" value="Unassembled WGS sequence"/>
</dbReference>
<evidence type="ECO:0000313" key="2">
    <source>
        <dbReference type="Proteomes" id="UP000673434"/>
    </source>
</evidence>
<dbReference type="RefSeq" id="WP_210846229.1">
    <property type="nucleotide sequence ID" value="NZ_JAGKON010000013.1"/>
</dbReference>
<gene>
    <name evidence="1" type="ORF">J7S78_13575</name>
</gene>
<comment type="caution">
    <text evidence="1">The sequence shown here is derived from an EMBL/GenBank/DDBJ whole genome shotgun (WGS) entry which is preliminary data.</text>
</comment>
<sequence length="91" mass="9860">MFKTAAIALVCGFIGAALYGRFFPAQSPYDYIAVAKYTDNAGNLLPPAQLELVKRRADQMSDAGYIIFNASSMYAFPSELAVPQSVVTDTK</sequence>
<dbReference type="EMBL" id="JAGKON010000013">
    <property type="protein sequence ID" value="MBQ0600822.1"/>
    <property type="molecule type" value="Genomic_DNA"/>
</dbReference>
<protein>
    <submittedName>
        <fullName evidence="1">Uncharacterized protein</fullName>
    </submittedName>
</protein>
<evidence type="ECO:0000313" key="1">
    <source>
        <dbReference type="EMBL" id="MBQ0600822.1"/>
    </source>
</evidence>
<keyword evidence="2" id="KW-1185">Reference proteome</keyword>
<dbReference type="AlphaFoldDB" id="A0AAP2FLJ3"/>
<organism evidence="1 2">
    <name type="scientific">Klebsiella oxytoca</name>
    <dbReference type="NCBI Taxonomy" id="571"/>
    <lineage>
        <taxon>Bacteria</taxon>
        <taxon>Pseudomonadati</taxon>
        <taxon>Pseudomonadota</taxon>
        <taxon>Gammaproteobacteria</taxon>
        <taxon>Enterobacterales</taxon>
        <taxon>Enterobacteriaceae</taxon>
        <taxon>Klebsiella/Raoultella group</taxon>
        <taxon>Klebsiella</taxon>
    </lineage>
</organism>
<accession>A0AAP2FLJ3</accession>
<name>A0AAP2FLJ3_KLEOX</name>
<reference evidence="1 2" key="1">
    <citation type="submission" date="2021-03" db="EMBL/GenBank/DDBJ databases">
        <authorList>
            <person name="Stanton E."/>
        </authorList>
    </citation>
    <scope>NUCLEOTIDE SEQUENCE [LARGE SCALE GENOMIC DNA]</scope>
    <source>
        <strain evidence="1 2">2020EL-00037</strain>
    </source>
</reference>